<dbReference type="Pfam" id="PF07714">
    <property type="entry name" value="PK_Tyr_Ser-Thr"/>
    <property type="match status" value="1"/>
</dbReference>
<proteinExistence type="predicted"/>
<dbReference type="InterPro" id="IPR000719">
    <property type="entry name" value="Prot_kinase_dom"/>
</dbReference>
<dbReference type="GO" id="GO:0004674">
    <property type="term" value="F:protein serine/threonine kinase activity"/>
    <property type="evidence" value="ECO:0007669"/>
    <property type="project" value="TreeGrafter"/>
</dbReference>
<sequence>MELKLINHDISAIKNNIKCFKSSDLFIHLSTHSKYEAIFRRKLEWIPYNKFCDVKYIVVDMFKKMYRAKWINKRNSVFLKSLDDPNNVTPEFVTSITVLHEIYGITQVPKTKTFMLVLNEMCEKCNIICSAMHYQQNFENWTSGNNDIDKYIQNTQLLAHVGHKNSLEWIPYDRFYDFKYVAEGKFGKTYKANWTDGNIRYWYSNNWIRENPNMLVFLKSLKNLKDITLELNEITVPHKFYGITQDPKTNTYMAVLSETCENCDSICNAIHFQRNFENWTSGNKNIDKLIQDTQLSVHSKYASVIKKILEWVPYNRLYNIKYISESNYKATWIDGCIDKWDHHNNKTWKRKEQNLIVFLKSLDNPNNITSEYINEISKHYEVYGITQDPETKNYMMIYNEVCGKCKYICSAIHFQRNFKNWTSGNINVDKFIQDIQLSVHKDTNIRNVLEWIPYDKFNNIKYIGKGGFANVYSAEWAINGQHNKLVALKSLNNSKNITLEFMNEIALHNKIGNSFSIIDFHGITQDPKTKNYMMVLEYAKEGSLRNYLDKNYNELSWDDKLLHLYYISSGLVSIHKNGLVHRDFHISNILVSNYTKITDMGLCKPVNYDASENTKKCIYGVLPYIAPEILQGQSYTKAADIYSFGIIMYEVISGLPPYHDVSHDKNLAIKICQGLRPKFNIKVPQLIVHLIKKCLEANPLNRPTADEIEKILCSWRDNRVVELQKQIKEAEEMNNKLLAGGIHSTNLRVSYRTHSEAIYTSRLLNFDNLPKPKNSDYYYEKKDTSMNSIESSAPLSLQIDVSKLNINYNNNPAKSKNSGAYYKQRIL</sequence>
<evidence type="ECO:0000313" key="3">
    <source>
        <dbReference type="EMBL" id="EXX66213.1"/>
    </source>
</evidence>
<comment type="caution">
    <text evidence="3">The sequence shown here is derived from an EMBL/GenBank/DDBJ whole genome shotgun (WGS) entry which is preliminary data.</text>
</comment>
<name>A0A015MH99_RHIIW</name>
<keyword evidence="1" id="KW-0547">Nucleotide-binding</keyword>
<dbReference type="GO" id="GO:0005524">
    <property type="term" value="F:ATP binding"/>
    <property type="evidence" value="ECO:0007669"/>
    <property type="project" value="UniProtKB-UniRule"/>
</dbReference>
<dbReference type="HOGENOM" id="CLU_000288_7_8_1"/>
<evidence type="ECO:0000313" key="4">
    <source>
        <dbReference type="Proteomes" id="UP000022910"/>
    </source>
</evidence>
<evidence type="ECO:0000256" key="1">
    <source>
        <dbReference type="PROSITE-ProRule" id="PRU10141"/>
    </source>
</evidence>
<dbReference type="OrthoDB" id="10415124at2759"/>
<gene>
    <name evidence="3" type="ORF">RirG_126020</name>
</gene>
<protein>
    <submittedName>
        <fullName evidence="3">Cdc15p</fullName>
    </submittedName>
</protein>
<dbReference type="InterPro" id="IPR017441">
    <property type="entry name" value="Protein_kinase_ATP_BS"/>
</dbReference>
<dbReference type="PANTHER" id="PTHR44329">
    <property type="entry name" value="SERINE/THREONINE-PROTEIN KINASE TNNI3K-RELATED"/>
    <property type="match status" value="1"/>
</dbReference>
<accession>A0A015MH99</accession>
<dbReference type="InterPro" id="IPR001245">
    <property type="entry name" value="Ser-Thr/Tyr_kinase_cat_dom"/>
</dbReference>
<dbReference type="Proteomes" id="UP000022910">
    <property type="component" value="Unassembled WGS sequence"/>
</dbReference>
<dbReference type="EMBL" id="JEMT01019406">
    <property type="protein sequence ID" value="EXX66213.1"/>
    <property type="molecule type" value="Genomic_DNA"/>
</dbReference>
<evidence type="ECO:0000259" key="2">
    <source>
        <dbReference type="PROSITE" id="PS50011"/>
    </source>
</evidence>
<dbReference type="AlphaFoldDB" id="A0A015MH99"/>
<dbReference type="InterPro" id="IPR011009">
    <property type="entry name" value="Kinase-like_dom_sf"/>
</dbReference>
<keyword evidence="4" id="KW-1185">Reference proteome</keyword>
<organism evidence="3 4">
    <name type="scientific">Rhizophagus irregularis (strain DAOM 197198w)</name>
    <name type="common">Glomus intraradices</name>
    <dbReference type="NCBI Taxonomy" id="1432141"/>
    <lineage>
        <taxon>Eukaryota</taxon>
        <taxon>Fungi</taxon>
        <taxon>Fungi incertae sedis</taxon>
        <taxon>Mucoromycota</taxon>
        <taxon>Glomeromycotina</taxon>
        <taxon>Glomeromycetes</taxon>
        <taxon>Glomerales</taxon>
        <taxon>Glomeraceae</taxon>
        <taxon>Rhizophagus</taxon>
    </lineage>
</organism>
<dbReference type="PROSITE" id="PS50011">
    <property type="entry name" value="PROTEIN_KINASE_DOM"/>
    <property type="match status" value="1"/>
</dbReference>
<feature type="domain" description="Protein kinase" evidence="2">
    <location>
        <begin position="457"/>
        <end position="712"/>
    </location>
</feature>
<feature type="binding site" evidence="1">
    <location>
        <position position="489"/>
    </location>
    <ligand>
        <name>ATP</name>
        <dbReference type="ChEBI" id="CHEBI:30616"/>
    </ligand>
</feature>
<keyword evidence="1" id="KW-0067">ATP-binding</keyword>
<reference evidence="3 4" key="1">
    <citation type="submission" date="2014-02" db="EMBL/GenBank/DDBJ databases">
        <title>Single nucleus genome sequencing reveals high similarity among nuclei of an endomycorrhizal fungus.</title>
        <authorList>
            <person name="Lin K."/>
            <person name="Geurts R."/>
            <person name="Zhang Z."/>
            <person name="Limpens E."/>
            <person name="Saunders D.G."/>
            <person name="Mu D."/>
            <person name="Pang E."/>
            <person name="Cao H."/>
            <person name="Cha H."/>
            <person name="Lin T."/>
            <person name="Zhou Q."/>
            <person name="Shang Y."/>
            <person name="Li Y."/>
            <person name="Ivanov S."/>
            <person name="Sharma T."/>
            <person name="Velzen R.V."/>
            <person name="Ruijter N.D."/>
            <person name="Aanen D.K."/>
            <person name="Win J."/>
            <person name="Kamoun S."/>
            <person name="Bisseling T."/>
            <person name="Huang S."/>
        </authorList>
    </citation>
    <scope>NUCLEOTIDE SEQUENCE [LARGE SCALE GENOMIC DNA]</scope>
    <source>
        <strain evidence="4">DAOM197198w</strain>
    </source>
</reference>
<dbReference type="Gene3D" id="1.10.10.1010">
    <property type="entry name" value="Intein homing endonuclease, domain IV"/>
    <property type="match status" value="2"/>
</dbReference>
<dbReference type="Gene3D" id="1.10.510.10">
    <property type="entry name" value="Transferase(Phosphotransferase) domain 1"/>
    <property type="match status" value="1"/>
</dbReference>
<dbReference type="SUPFAM" id="SSF56112">
    <property type="entry name" value="Protein kinase-like (PK-like)"/>
    <property type="match status" value="1"/>
</dbReference>
<dbReference type="PROSITE" id="PS00107">
    <property type="entry name" value="PROTEIN_KINASE_ATP"/>
    <property type="match status" value="1"/>
</dbReference>
<dbReference type="InterPro" id="IPR051681">
    <property type="entry name" value="Ser/Thr_Kinases-Pseudokinases"/>
</dbReference>